<dbReference type="Pfam" id="PF08240">
    <property type="entry name" value="ADH_N"/>
    <property type="match status" value="1"/>
</dbReference>
<evidence type="ECO:0000256" key="6">
    <source>
        <dbReference type="ARBA" id="ARBA00023002"/>
    </source>
</evidence>
<dbReference type="SUPFAM" id="SSF51735">
    <property type="entry name" value="NAD(P)-binding Rossmann-fold domains"/>
    <property type="match status" value="1"/>
</dbReference>
<evidence type="ECO:0000256" key="8">
    <source>
        <dbReference type="RuleBase" id="RU361277"/>
    </source>
</evidence>
<dbReference type="SUPFAM" id="SSF50129">
    <property type="entry name" value="GroES-like"/>
    <property type="match status" value="1"/>
</dbReference>
<feature type="domain" description="Alcohol dehydrogenase-like C-terminal" evidence="9">
    <location>
        <begin position="186"/>
        <end position="314"/>
    </location>
</feature>
<evidence type="ECO:0000259" key="10">
    <source>
        <dbReference type="Pfam" id="PF08240"/>
    </source>
</evidence>
<evidence type="ECO:0000256" key="5">
    <source>
        <dbReference type="ARBA" id="ARBA00022833"/>
    </source>
</evidence>
<dbReference type="GO" id="GO:0004745">
    <property type="term" value="F:all-trans-retinol dehydrogenase (NAD+) activity"/>
    <property type="evidence" value="ECO:0007669"/>
    <property type="project" value="TreeGrafter"/>
</dbReference>
<dbReference type="PANTHER" id="PTHR43880">
    <property type="entry name" value="ALCOHOL DEHYDROGENASE"/>
    <property type="match status" value="1"/>
</dbReference>
<evidence type="ECO:0008006" key="13">
    <source>
        <dbReference type="Google" id="ProtNLM"/>
    </source>
</evidence>
<comment type="similarity">
    <text evidence="8">Belongs to the zinc-containing alcohol dehydrogenase family.</text>
</comment>
<keyword evidence="7" id="KW-0520">NAD</keyword>
<dbReference type="Gene3D" id="3.40.50.720">
    <property type="entry name" value="NAD(P)-binding Rossmann-like Domain"/>
    <property type="match status" value="1"/>
</dbReference>
<dbReference type="GO" id="GO:0042572">
    <property type="term" value="P:retinol metabolic process"/>
    <property type="evidence" value="ECO:0007669"/>
    <property type="project" value="TreeGrafter"/>
</dbReference>
<keyword evidence="3" id="KW-0963">Cytoplasm</keyword>
<keyword evidence="6" id="KW-0560">Oxidoreductase</keyword>
<dbReference type="GO" id="GO:0008270">
    <property type="term" value="F:zinc ion binding"/>
    <property type="evidence" value="ECO:0007669"/>
    <property type="project" value="InterPro"/>
</dbReference>
<feature type="domain" description="Alcohol dehydrogenase-like N-terminal" evidence="10">
    <location>
        <begin position="26"/>
        <end position="142"/>
    </location>
</feature>
<name>A0A8C9Q1M7_SPEDA</name>
<proteinExistence type="inferred from homology"/>
<dbReference type="GO" id="GO:0042573">
    <property type="term" value="P:retinoic acid metabolic process"/>
    <property type="evidence" value="ECO:0007669"/>
    <property type="project" value="TreeGrafter"/>
</dbReference>
<evidence type="ECO:0000259" key="9">
    <source>
        <dbReference type="Pfam" id="PF00107"/>
    </source>
</evidence>
<evidence type="ECO:0000256" key="7">
    <source>
        <dbReference type="ARBA" id="ARBA00023027"/>
    </source>
</evidence>
<accession>A0A8C9Q1M7</accession>
<sequence length="357" mass="38863">INQLAIAWTTNAPLTIEKVEVDPPKAGEVRIKIISSGICDTNKHILEGKDKVPFPAIWGHEGAGTVESIGEGVTRDKVLMFPLPECRECISISLTFFHPICFHWYNGTSRFTCRGRKIYHLYGTSTFTEYTVVHEIAVGKIDDDAPMDTVCILSCEVPTGFGAVFNIAKVRMFTPGSTCVVFGLGGIGSAVVMACKASGASRIIGVDIKEEKFPRARTLGVTDCLNPQKLKKPVQEVVVEMTGKGADFAFEAIGLIDTMVATLESCHPSYGVGVIIGLAPTNSQLIFDPMLLLSGRTLKGGALGNYKTRSCIPKMVTDYLQKKINLDPLITHTLPFESINKAFELFPFFSCLLLFSS</sequence>
<reference evidence="11" key="1">
    <citation type="submission" date="2025-08" db="UniProtKB">
        <authorList>
            <consortium name="Ensembl"/>
        </authorList>
    </citation>
    <scope>IDENTIFICATION</scope>
</reference>
<dbReference type="Proteomes" id="UP000694422">
    <property type="component" value="Unplaced"/>
</dbReference>
<dbReference type="InterPro" id="IPR011032">
    <property type="entry name" value="GroES-like_sf"/>
</dbReference>
<dbReference type="InterPro" id="IPR013154">
    <property type="entry name" value="ADH-like_N"/>
</dbReference>
<dbReference type="GO" id="GO:0005829">
    <property type="term" value="C:cytosol"/>
    <property type="evidence" value="ECO:0007669"/>
    <property type="project" value="TreeGrafter"/>
</dbReference>
<evidence type="ECO:0000313" key="11">
    <source>
        <dbReference type="Ensembl" id="ENSSDAP00000015127.1"/>
    </source>
</evidence>
<dbReference type="PROSITE" id="PS00059">
    <property type="entry name" value="ADH_ZINC"/>
    <property type="match status" value="1"/>
</dbReference>
<organism evidence="11 12">
    <name type="scientific">Spermophilus dauricus</name>
    <name type="common">Daurian ground squirrel</name>
    <dbReference type="NCBI Taxonomy" id="99837"/>
    <lineage>
        <taxon>Eukaryota</taxon>
        <taxon>Metazoa</taxon>
        <taxon>Chordata</taxon>
        <taxon>Craniata</taxon>
        <taxon>Vertebrata</taxon>
        <taxon>Euteleostomi</taxon>
        <taxon>Mammalia</taxon>
        <taxon>Eutheria</taxon>
        <taxon>Euarchontoglires</taxon>
        <taxon>Glires</taxon>
        <taxon>Rodentia</taxon>
        <taxon>Sciuromorpha</taxon>
        <taxon>Sciuridae</taxon>
        <taxon>Xerinae</taxon>
        <taxon>Marmotini</taxon>
        <taxon>Spermophilus</taxon>
    </lineage>
</organism>
<dbReference type="InterPro" id="IPR013149">
    <property type="entry name" value="ADH-like_C"/>
</dbReference>
<dbReference type="InterPro" id="IPR036291">
    <property type="entry name" value="NAD(P)-bd_dom_sf"/>
</dbReference>
<keyword evidence="5 8" id="KW-0862">Zinc</keyword>
<evidence type="ECO:0000256" key="2">
    <source>
        <dbReference type="ARBA" id="ARBA00004496"/>
    </source>
</evidence>
<comment type="subcellular location">
    <subcellularLocation>
        <location evidence="2">Cytoplasm</location>
    </subcellularLocation>
</comment>
<dbReference type="FunFam" id="3.40.50.720:FF:000003">
    <property type="entry name" value="S-(hydroxymethyl)glutathione dehydrogenase"/>
    <property type="match status" value="1"/>
</dbReference>
<keyword evidence="4 8" id="KW-0479">Metal-binding</keyword>
<dbReference type="AlphaFoldDB" id="A0A8C9Q1M7"/>
<dbReference type="Ensembl" id="ENSSDAT00000017161.1">
    <property type="protein sequence ID" value="ENSSDAP00000015127.1"/>
    <property type="gene ID" value="ENSSDAG00000012687.1"/>
</dbReference>
<dbReference type="InterPro" id="IPR002328">
    <property type="entry name" value="ADH_Zn_CS"/>
</dbReference>
<dbReference type="PANTHER" id="PTHR43880:SF51">
    <property type="entry name" value="ALCOHOL DEHYDROGENASE 6B (CLASS V)"/>
    <property type="match status" value="1"/>
</dbReference>
<dbReference type="Pfam" id="PF00107">
    <property type="entry name" value="ADH_zinc_N"/>
    <property type="match status" value="1"/>
</dbReference>
<keyword evidence="12" id="KW-1185">Reference proteome</keyword>
<evidence type="ECO:0000313" key="12">
    <source>
        <dbReference type="Proteomes" id="UP000694422"/>
    </source>
</evidence>
<comment type="cofactor">
    <cofactor evidence="1 8">
        <name>Zn(2+)</name>
        <dbReference type="ChEBI" id="CHEBI:29105"/>
    </cofactor>
</comment>
<evidence type="ECO:0000256" key="3">
    <source>
        <dbReference type="ARBA" id="ARBA00022490"/>
    </source>
</evidence>
<reference evidence="11" key="2">
    <citation type="submission" date="2025-09" db="UniProtKB">
        <authorList>
            <consortium name="Ensembl"/>
        </authorList>
    </citation>
    <scope>IDENTIFICATION</scope>
</reference>
<dbReference type="Gene3D" id="3.90.180.10">
    <property type="entry name" value="Medium-chain alcohol dehydrogenases, catalytic domain"/>
    <property type="match status" value="1"/>
</dbReference>
<protein>
    <recommendedName>
        <fullName evidence="13">Alcohol dehydrogenase</fullName>
    </recommendedName>
</protein>
<evidence type="ECO:0000256" key="4">
    <source>
        <dbReference type="ARBA" id="ARBA00022723"/>
    </source>
</evidence>
<evidence type="ECO:0000256" key="1">
    <source>
        <dbReference type="ARBA" id="ARBA00001947"/>
    </source>
</evidence>